<proteinExistence type="predicted"/>
<dbReference type="EMBL" id="CAEZTD010000113">
    <property type="protein sequence ID" value="CAB4569661.1"/>
    <property type="molecule type" value="Genomic_DNA"/>
</dbReference>
<gene>
    <name evidence="1" type="ORF">UFOPK1591_01228</name>
</gene>
<organism evidence="1">
    <name type="scientific">freshwater metagenome</name>
    <dbReference type="NCBI Taxonomy" id="449393"/>
    <lineage>
        <taxon>unclassified sequences</taxon>
        <taxon>metagenomes</taxon>
        <taxon>ecological metagenomes</taxon>
    </lineage>
</organism>
<dbReference type="AlphaFoldDB" id="A0A6J6E006"/>
<evidence type="ECO:0000313" key="1">
    <source>
        <dbReference type="EMBL" id="CAB4569661.1"/>
    </source>
</evidence>
<name>A0A6J6E006_9ZZZZ</name>
<reference evidence="1" key="1">
    <citation type="submission" date="2020-05" db="EMBL/GenBank/DDBJ databases">
        <authorList>
            <person name="Chiriac C."/>
            <person name="Salcher M."/>
            <person name="Ghai R."/>
            <person name="Kavagutti S V."/>
        </authorList>
    </citation>
    <scope>NUCLEOTIDE SEQUENCE</scope>
</reference>
<accession>A0A6J6E006</accession>
<protein>
    <submittedName>
        <fullName evidence="1">Unannotated protein</fullName>
    </submittedName>
</protein>
<sequence length="205" mass="22619">MRWQRLFQDLEDQLERETDAELEDIARDEERLRIARLTLAQRLRSLVTPSESDPNDARTPRLLSIRIGDRDVECSVSRVGRDWMLVEIASPNLFAGSALIPLGAVSSIRLTGVASDPRSLGLVDGDAPSTLASDIGLAFVLRDLARRRRHLRIVSVGSEVSGLIDRVGRDHIDVSVHGAGLSRAESRALTVFLIPQANIQMVLLP</sequence>